<feature type="transmembrane region" description="Helical" evidence="1">
    <location>
        <begin position="155"/>
        <end position="173"/>
    </location>
</feature>
<organism evidence="2 3">
    <name type="scientific">Streptomyces silvisoli</name>
    <dbReference type="NCBI Taxonomy" id="3034235"/>
    <lineage>
        <taxon>Bacteria</taxon>
        <taxon>Bacillati</taxon>
        <taxon>Actinomycetota</taxon>
        <taxon>Actinomycetes</taxon>
        <taxon>Kitasatosporales</taxon>
        <taxon>Streptomycetaceae</taxon>
        <taxon>Streptomyces</taxon>
    </lineage>
</organism>
<gene>
    <name evidence="2" type="ORF">P3G67_28445</name>
</gene>
<sequence>MSYVRGFAPWIVYALLSAIGWQWGALAALVVAVVSLIADRRKGVALDAQILDFGSLAYFAGLTAFSFADTSSPIQHFDGPLASAWLALIAVISLLVRRPFTQGIARRKVSVELAADPRFVHTNMVITSIWTTAFAASAMVGIAADILNTGTMVDIARQVLGLAIPMYFTHRYVTRIRARKAAAEHTALATAPNAQLPTAVNA</sequence>
<evidence type="ECO:0000313" key="3">
    <source>
        <dbReference type="Proteomes" id="UP001216579"/>
    </source>
</evidence>
<comment type="caution">
    <text evidence="2">The sequence shown here is derived from an EMBL/GenBank/DDBJ whole genome shotgun (WGS) entry which is preliminary data.</text>
</comment>
<reference evidence="2 3" key="1">
    <citation type="submission" date="2023-03" db="EMBL/GenBank/DDBJ databases">
        <title>Draft genome sequence of Streptomyces sp. RB6PN23 isolated from peat swamp forest in Thailand.</title>
        <authorList>
            <person name="Klaysubun C."/>
            <person name="Duangmal K."/>
        </authorList>
    </citation>
    <scope>NUCLEOTIDE SEQUENCE [LARGE SCALE GENOMIC DNA]</scope>
    <source>
        <strain evidence="2 3">RB6PN23</strain>
    </source>
</reference>
<dbReference type="Proteomes" id="UP001216579">
    <property type="component" value="Unassembled WGS sequence"/>
</dbReference>
<accession>A0ABT5ZTC7</accession>
<dbReference type="RefSeq" id="WP_276096040.1">
    <property type="nucleotide sequence ID" value="NZ_JARJBC010000022.1"/>
</dbReference>
<keyword evidence="3" id="KW-1185">Reference proteome</keyword>
<feature type="transmembrane region" description="Helical" evidence="1">
    <location>
        <begin position="50"/>
        <end position="68"/>
    </location>
</feature>
<feature type="transmembrane region" description="Helical" evidence="1">
    <location>
        <begin position="12"/>
        <end position="38"/>
    </location>
</feature>
<proteinExistence type="predicted"/>
<evidence type="ECO:0000313" key="2">
    <source>
        <dbReference type="EMBL" id="MDF3293071.1"/>
    </source>
</evidence>
<feature type="transmembrane region" description="Helical" evidence="1">
    <location>
        <begin position="80"/>
        <end position="100"/>
    </location>
</feature>
<name>A0ABT5ZTC7_9ACTN</name>
<evidence type="ECO:0000256" key="1">
    <source>
        <dbReference type="SAM" id="Phobius"/>
    </source>
</evidence>
<dbReference type="EMBL" id="JARJBC010000022">
    <property type="protein sequence ID" value="MDF3293071.1"/>
    <property type="molecule type" value="Genomic_DNA"/>
</dbReference>
<keyword evidence="1" id="KW-0472">Membrane</keyword>
<feature type="transmembrane region" description="Helical" evidence="1">
    <location>
        <begin position="120"/>
        <end position="143"/>
    </location>
</feature>
<keyword evidence="1" id="KW-1133">Transmembrane helix</keyword>
<protein>
    <submittedName>
        <fullName evidence="2">Uncharacterized protein</fullName>
    </submittedName>
</protein>
<keyword evidence="1" id="KW-0812">Transmembrane</keyword>